<accession>A0AAJ5ZEP5</accession>
<protein>
    <submittedName>
        <fullName evidence="3">Thermonuclease family protein</fullName>
    </submittedName>
</protein>
<feature type="signal peptide" evidence="1">
    <location>
        <begin position="1"/>
        <end position="21"/>
    </location>
</feature>
<feature type="chain" id="PRO_5042585711" evidence="1">
    <location>
        <begin position="22"/>
        <end position="224"/>
    </location>
</feature>
<dbReference type="AlphaFoldDB" id="A0AAJ5ZEP5"/>
<sequence>MNKPIFALMLAAASLHSAVMATESDTLIIIRGTVTEVKSPSEIVIVTASNKKFDVRLAWAEPPRSIDKLQRQTTKTTKSTSNQMYADKYTNRYQNQYSNQFTPNSSPATVQALLEDPNMVFQPGYERALTITKESLGRTVDCEVTNERGKGAILCDVYSTEGTWYNAELVSRGYATVTDTAAPSELMAMLKAAKKRKLGLWRAEFTTPSEWEARTRRDMRLSPR</sequence>
<dbReference type="InterPro" id="IPR016071">
    <property type="entry name" value="Staphylococal_nuclease_OB-fold"/>
</dbReference>
<dbReference type="EMBL" id="CP120943">
    <property type="protein sequence ID" value="WFG00246.1"/>
    <property type="molecule type" value="Genomic_DNA"/>
</dbReference>
<gene>
    <name evidence="3" type="ORF">P5S46_22385</name>
</gene>
<dbReference type="Pfam" id="PF00565">
    <property type="entry name" value="SNase"/>
    <property type="match status" value="1"/>
</dbReference>
<feature type="domain" description="TNase-like" evidence="2">
    <location>
        <begin position="30"/>
        <end position="203"/>
    </location>
</feature>
<dbReference type="RefSeq" id="WP_128343700.1">
    <property type="nucleotide sequence ID" value="NZ_CAWOMG010000181.1"/>
</dbReference>
<name>A0AAJ5ZEP5_AERCA</name>
<evidence type="ECO:0000313" key="3">
    <source>
        <dbReference type="EMBL" id="WFG00246.1"/>
    </source>
</evidence>
<dbReference type="SUPFAM" id="SSF50199">
    <property type="entry name" value="Staphylococcal nuclease"/>
    <property type="match status" value="1"/>
</dbReference>
<organism evidence="3 4">
    <name type="scientific">Aeromonas caviae</name>
    <name type="common">Aeromonas punctata</name>
    <dbReference type="NCBI Taxonomy" id="648"/>
    <lineage>
        <taxon>Bacteria</taxon>
        <taxon>Pseudomonadati</taxon>
        <taxon>Pseudomonadota</taxon>
        <taxon>Gammaproteobacteria</taxon>
        <taxon>Aeromonadales</taxon>
        <taxon>Aeromonadaceae</taxon>
        <taxon>Aeromonas</taxon>
    </lineage>
</organism>
<evidence type="ECO:0000256" key="1">
    <source>
        <dbReference type="SAM" id="SignalP"/>
    </source>
</evidence>
<dbReference type="InterPro" id="IPR035437">
    <property type="entry name" value="SNase_OB-fold_sf"/>
</dbReference>
<dbReference type="Gene3D" id="2.40.50.90">
    <property type="match status" value="1"/>
</dbReference>
<geneLocation type="plasmid" evidence="3 4">
    <name>pAC1520</name>
</geneLocation>
<evidence type="ECO:0000313" key="4">
    <source>
        <dbReference type="Proteomes" id="UP001218423"/>
    </source>
</evidence>
<keyword evidence="3" id="KW-0614">Plasmid</keyword>
<reference evidence="3" key="1">
    <citation type="submission" date="2023-03" db="EMBL/GenBank/DDBJ databases">
        <title>Aeromonas caviae strain AC1520.</title>
        <authorList>
            <person name="Xie T."/>
            <person name="Zhang Q."/>
            <person name="Deng J."/>
            <person name="Li X."/>
        </authorList>
    </citation>
    <scope>NUCLEOTIDE SEQUENCE</scope>
    <source>
        <strain evidence="3">AC1520</strain>
        <plasmid evidence="3">pAC1520</plasmid>
    </source>
</reference>
<keyword evidence="1" id="KW-0732">Signal</keyword>
<dbReference type="SMART" id="SM00318">
    <property type="entry name" value="SNc"/>
    <property type="match status" value="1"/>
</dbReference>
<proteinExistence type="predicted"/>
<dbReference type="Proteomes" id="UP001218423">
    <property type="component" value="Plasmid pAC1520"/>
</dbReference>
<evidence type="ECO:0000259" key="2">
    <source>
        <dbReference type="SMART" id="SM00318"/>
    </source>
</evidence>